<dbReference type="Proteomes" id="UP000619079">
    <property type="component" value="Unassembled WGS sequence"/>
</dbReference>
<protein>
    <submittedName>
        <fullName evidence="4">Glyoxylate/hydroxypyruvate reductase A</fullName>
    </submittedName>
</protein>
<evidence type="ECO:0000256" key="1">
    <source>
        <dbReference type="ARBA" id="ARBA00023002"/>
    </source>
</evidence>
<dbReference type="GO" id="GO:0051287">
    <property type="term" value="F:NAD binding"/>
    <property type="evidence" value="ECO:0007669"/>
    <property type="project" value="InterPro"/>
</dbReference>
<dbReference type="RefSeq" id="WP_199023723.1">
    <property type="nucleotide sequence ID" value="NZ_JAELVR010000003.1"/>
</dbReference>
<keyword evidence="1" id="KW-0560">Oxidoreductase</keyword>
<dbReference type="Gene3D" id="3.40.50.720">
    <property type="entry name" value="NAD(P)-binding Rossmann-like Domain"/>
    <property type="match status" value="2"/>
</dbReference>
<proteinExistence type="predicted"/>
<feature type="domain" description="D-isomer specific 2-hydroxyacid dehydrogenase NAD-binding" evidence="3">
    <location>
        <begin position="104"/>
        <end position="277"/>
    </location>
</feature>
<evidence type="ECO:0000313" key="5">
    <source>
        <dbReference type="Proteomes" id="UP000619079"/>
    </source>
</evidence>
<dbReference type="GO" id="GO:0016491">
    <property type="term" value="F:oxidoreductase activity"/>
    <property type="evidence" value="ECO:0007669"/>
    <property type="project" value="UniProtKB-KW"/>
</dbReference>
<name>A0A8J7LZJ9_9RHOB</name>
<comment type="caution">
    <text evidence="4">The sequence shown here is derived from an EMBL/GenBank/DDBJ whole genome shotgun (WGS) entry which is preliminary data.</text>
</comment>
<evidence type="ECO:0000256" key="2">
    <source>
        <dbReference type="ARBA" id="ARBA00023027"/>
    </source>
</evidence>
<keyword evidence="5" id="KW-1185">Reference proteome</keyword>
<dbReference type="Pfam" id="PF02826">
    <property type="entry name" value="2-Hacid_dh_C"/>
    <property type="match status" value="1"/>
</dbReference>
<evidence type="ECO:0000313" key="4">
    <source>
        <dbReference type="EMBL" id="MBJ6370931.1"/>
    </source>
</evidence>
<gene>
    <name evidence="4" type="ORF">JF290_05295</name>
</gene>
<dbReference type="InterPro" id="IPR036291">
    <property type="entry name" value="NAD(P)-bd_dom_sf"/>
</dbReference>
<dbReference type="EMBL" id="JAELVR010000003">
    <property type="protein sequence ID" value="MBJ6370931.1"/>
    <property type="molecule type" value="Genomic_DNA"/>
</dbReference>
<dbReference type="CDD" id="cd12164">
    <property type="entry name" value="GDH_like_2"/>
    <property type="match status" value="1"/>
</dbReference>
<sequence length="312" mass="33328">MALLIDIGHGGWIPAEDVRARVLAHAPGADVRVRTDPGALEQITMLAVSRLDADWPGKLANLKLVQKLGAGVETIVAHPALPPHVRVARLKPVAPAREIAEYVLAHILSAQRHLPHYRAEQAARRWSPVEPRLAAETEVAVLGLGHIGACAAQVLRDAGFRVTGWARSPKRIDGVACRHGAEALPELLEMADYICAILPSTVATRELFGADLLARMKPGSTLLNAGRGDLIDQAALVAALDAGRPGAAVLDVTAPEPLPQDSPLWTHPAVTITPHVSGWHLGEDAFADVAENYLRLQSGAPLLHEVDRVRGY</sequence>
<dbReference type="SUPFAM" id="SSF52283">
    <property type="entry name" value="Formate/glycerate dehydrogenase catalytic domain-like"/>
    <property type="match status" value="1"/>
</dbReference>
<dbReference type="InterPro" id="IPR006140">
    <property type="entry name" value="D-isomer_DH_NAD-bd"/>
</dbReference>
<dbReference type="PANTHER" id="PTHR43333">
    <property type="entry name" value="2-HACID_DH_C DOMAIN-CONTAINING PROTEIN"/>
    <property type="match status" value="1"/>
</dbReference>
<keyword evidence="2" id="KW-0520">NAD</keyword>
<evidence type="ECO:0000259" key="3">
    <source>
        <dbReference type="Pfam" id="PF02826"/>
    </source>
</evidence>
<dbReference type="SUPFAM" id="SSF51735">
    <property type="entry name" value="NAD(P)-binding Rossmann-fold domains"/>
    <property type="match status" value="1"/>
</dbReference>
<organism evidence="4 5">
    <name type="scientific">Sedimentitalea arenosa</name>
    <dbReference type="NCBI Taxonomy" id="2798803"/>
    <lineage>
        <taxon>Bacteria</taxon>
        <taxon>Pseudomonadati</taxon>
        <taxon>Pseudomonadota</taxon>
        <taxon>Alphaproteobacteria</taxon>
        <taxon>Rhodobacterales</taxon>
        <taxon>Paracoccaceae</taxon>
        <taxon>Sedimentitalea</taxon>
    </lineage>
</organism>
<accession>A0A8J7LZJ9</accession>
<reference evidence="4" key="1">
    <citation type="submission" date="2020-12" db="EMBL/GenBank/DDBJ databases">
        <title>Sedimentitalea sp. nov., isolated from sand in Incheon.</title>
        <authorList>
            <person name="Kim W."/>
        </authorList>
    </citation>
    <scope>NUCLEOTIDE SEQUENCE</scope>
    <source>
        <strain evidence="4">CAU 1593</strain>
    </source>
</reference>
<dbReference type="PANTHER" id="PTHR43333:SF1">
    <property type="entry name" value="D-ISOMER SPECIFIC 2-HYDROXYACID DEHYDROGENASE NAD-BINDING DOMAIN-CONTAINING PROTEIN"/>
    <property type="match status" value="1"/>
</dbReference>
<dbReference type="AlphaFoldDB" id="A0A8J7LZJ9"/>